<protein>
    <recommendedName>
        <fullName evidence="5">Transmembrane protein</fullName>
    </recommendedName>
</protein>
<feature type="region of interest" description="Disordered" evidence="1">
    <location>
        <begin position="1"/>
        <end position="28"/>
    </location>
</feature>
<feature type="transmembrane region" description="Helical" evidence="2">
    <location>
        <begin position="42"/>
        <end position="60"/>
    </location>
</feature>
<keyword evidence="2" id="KW-1133">Transmembrane helix</keyword>
<keyword evidence="2" id="KW-0812">Transmembrane</keyword>
<dbReference type="EMBL" id="JBHTIS010002278">
    <property type="protein sequence ID" value="MFD1049597.1"/>
    <property type="molecule type" value="Genomic_DNA"/>
</dbReference>
<keyword evidence="2" id="KW-0472">Membrane</keyword>
<evidence type="ECO:0000313" key="4">
    <source>
        <dbReference type="Proteomes" id="UP001597045"/>
    </source>
</evidence>
<feature type="transmembrane region" description="Helical" evidence="2">
    <location>
        <begin position="72"/>
        <end position="90"/>
    </location>
</feature>
<sequence length="115" mass="12705">MSTLQFKRSPRLSAPRPPGGEVHLEPPPEVPRVIPGSIVMKMMPIVMVVAMLGMVVMMFTLGGPSARNPMSLLFPVMMMFSMVGMFSGGGRSGGQKKAEMNEDRKDYLRYLGQMR</sequence>
<evidence type="ECO:0000313" key="3">
    <source>
        <dbReference type="EMBL" id="MFD1049597.1"/>
    </source>
</evidence>
<name>A0ABW3MHQ1_9PSEU</name>
<organism evidence="3 4">
    <name type="scientific">Kibdelosporangium lantanae</name>
    <dbReference type="NCBI Taxonomy" id="1497396"/>
    <lineage>
        <taxon>Bacteria</taxon>
        <taxon>Bacillati</taxon>
        <taxon>Actinomycetota</taxon>
        <taxon>Actinomycetes</taxon>
        <taxon>Pseudonocardiales</taxon>
        <taxon>Pseudonocardiaceae</taxon>
        <taxon>Kibdelosporangium</taxon>
    </lineage>
</organism>
<evidence type="ECO:0008006" key="5">
    <source>
        <dbReference type="Google" id="ProtNLM"/>
    </source>
</evidence>
<keyword evidence="4" id="KW-1185">Reference proteome</keyword>
<accession>A0ABW3MHQ1</accession>
<reference evidence="4" key="1">
    <citation type="journal article" date="2019" name="Int. J. Syst. Evol. Microbiol.">
        <title>The Global Catalogue of Microorganisms (GCM) 10K type strain sequencing project: providing services to taxonomists for standard genome sequencing and annotation.</title>
        <authorList>
            <consortium name="The Broad Institute Genomics Platform"/>
            <consortium name="The Broad Institute Genome Sequencing Center for Infectious Disease"/>
            <person name="Wu L."/>
            <person name="Ma J."/>
        </authorList>
    </citation>
    <scope>NUCLEOTIDE SEQUENCE [LARGE SCALE GENOMIC DNA]</scope>
    <source>
        <strain evidence="4">JCM 31486</strain>
    </source>
</reference>
<dbReference type="Proteomes" id="UP001597045">
    <property type="component" value="Unassembled WGS sequence"/>
</dbReference>
<proteinExistence type="predicted"/>
<feature type="non-terminal residue" evidence="3">
    <location>
        <position position="115"/>
    </location>
</feature>
<evidence type="ECO:0000256" key="2">
    <source>
        <dbReference type="SAM" id="Phobius"/>
    </source>
</evidence>
<gene>
    <name evidence="3" type="ORF">ACFQ1S_30755</name>
</gene>
<comment type="caution">
    <text evidence="3">The sequence shown here is derived from an EMBL/GenBank/DDBJ whole genome shotgun (WGS) entry which is preliminary data.</text>
</comment>
<evidence type="ECO:0000256" key="1">
    <source>
        <dbReference type="SAM" id="MobiDB-lite"/>
    </source>
</evidence>